<dbReference type="EMBL" id="QSQP01000016">
    <property type="protein sequence ID" value="RGK41404.1"/>
    <property type="molecule type" value="Genomic_DNA"/>
</dbReference>
<evidence type="ECO:0000313" key="4">
    <source>
        <dbReference type="Proteomes" id="UP000261052"/>
    </source>
</evidence>
<protein>
    <submittedName>
        <fullName evidence="1">Uncharacterized protein</fullName>
    </submittedName>
</protein>
<comment type="caution">
    <text evidence="1">The sequence shown here is derived from an EMBL/GenBank/DDBJ whole genome shotgun (WGS) entry which is preliminary data.</text>
</comment>
<sequence>MKISLLYMLHIYIWYVNIIEIRKGIGNGKKISICRIFGIEINMALLNYEFDRQLEFERNDAYAEGFLRGYKEGFEKEIGWRLR</sequence>
<proteinExistence type="predicted"/>
<gene>
    <name evidence="3" type="ORF">DW172_09825</name>
    <name evidence="2" type="ORF">DWW89_10725</name>
    <name evidence="1" type="ORF">DXD13_12280</name>
</gene>
<dbReference type="Proteomes" id="UP000261052">
    <property type="component" value="Unassembled WGS sequence"/>
</dbReference>
<dbReference type="Proteomes" id="UP000283765">
    <property type="component" value="Unassembled WGS sequence"/>
</dbReference>
<evidence type="ECO:0000313" key="2">
    <source>
        <dbReference type="EMBL" id="RGU22808.1"/>
    </source>
</evidence>
<organism evidence="1 4">
    <name type="scientific">Agathobacter rectalis</name>
    <dbReference type="NCBI Taxonomy" id="39491"/>
    <lineage>
        <taxon>Bacteria</taxon>
        <taxon>Bacillati</taxon>
        <taxon>Bacillota</taxon>
        <taxon>Clostridia</taxon>
        <taxon>Lachnospirales</taxon>
        <taxon>Lachnospiraceae</taxon>
        <taxon>Agathobacter</taxon>
    </lineage>
</organism>
<accession>A0A3E4LVH3</accession>
<evidence type="ECO:0000313" key="6">
    <source>
        <dbReference type="Proteomes" id="UP000285865"/>
    </source>
</evidence>
<evidence type="ECO:0000313" key="1">
    <source>
        <dbReference type="EMBL" id="RGK41404.1"/>
    </source>
</evidence>
<dbReference type="EMBL" id="QRKN01000007">
    <property type="protein sequence ID" value="RHI21579.1"/>
    <property type="molecule type" value="Genomic_DNA"/>
</dbReference>
<dbReference type="AlphaFoldDB" id="A0A3E4LVH3"/>
<name>A0A3E4LVH3_9FIRM</name>
<evidence type="ECO:0000313" key="3">
    <source>
        <dbReference type="EMBL" id="RHI21579.1"/>
    </source>
</evidence>
<reference evidence="4 5" key="1">
    <citation type="submission" date="2018-08" db="EMBL/GenBank/DDBJ databases">
        <title>A genome reference for cultivated species of the human gut microbiota.</title>
        <authorList>
            <person name="Zou Y."/>
            <person name="Xue W."/>
            <person name="Luo G."/>
        </authorList>
    </citation>
    <scope>NUCLEOTIDE SEQUENCE [LARGE SCALE GENOMIC DNA]</scope>
    <source>
        <strain evidence="2 5">AF17-27</strain>
        <strain evidence="3 6">AM16-11</strain>
        <strain evidence="1 4">TF11-15AC</strain>
    </source>
</reference>
<dbReference type="Proteomes" id="UP000285865">
    <property type="component" value="Unassembled WGS sequence"/>
</dbReference>
<dbReference type="EMBL" id="QRXR01000016">
    <property type="protein sequence ID" value="RGU22808.1"/>
    <property type="molecule type" value="Genomic_DNA"/>
</dbReference>
<evidence type="ECO:0000313" key="5">
    <source>
        <dbReference type="Proteomes" id="UP000283765"/>
    </source>
</evidence>